<accession>A0ABW2QHA1</accession>
<keyword evidence="4" id="KW-1185">Reference proteome</keyword>
<evidence type="ECO:0000313" key="4">
    <source>
        <dbReference type="Proteomes" id="UP001596501"/>
    </source>
</evidence>
<evidence type="ECO:0000256" key="2">
    <source>
        <dbReference type="SAM" id="SignalP"/>
    </source>
</evidence>
<feature type="signal peptide" evidence="2">
    <location>
        <begin position="1"/>
        <end position="31"/>
    </location>
</feature>
<sequence length="332" mass="35990">MKPTAPTAPIWQRRQFVCATLASAVAPQAFAQSDWPNRPVKLIVPSAAAGPTDAFARLYADQLSKTFNQPFVVDNRAGANGMIGNDQAAKATPDGYTILFSYAAAIAVNPSLQAKMPYDTFKDLQPVTQVGGSGTLLAVAPDFPAKNFSDFVAHIKANPDKYNYGSWGVGSGGHLSMEFIKHAAGLKMNHVPYKSIPQIITDLLGGVLQVGFVDPFTSLPHIRAGKLRPIVISGTKRGPQLPDVPTLTDVGHRFEADAWFGVFVPAQTPTAIVQRLNQEINRISQLPEARARFTALNMPDSPIKTVEQFTQTIRGDVDTWSQIIRVNNIKAE</sequence>
<name>A0ABW2QHA1_9BURK</name>
<gene>
    <name evidence="3" type="ORF">ACFQPB_08095</name>
</gene>
<dbReference type="SUPFAM" id="SSF53850">
    <property type="entry name" value="Periplasmic binding protein-like II"/>
    <property type="match status" value="1"/>
</dbReference>
<evidence type="ECO:0000313" key="3">
    <source>
        <dbReference type="EMBL" id="MFC7408819.1"/>
    </source>
</evidence>
<proteinExistence type="inferred from homology"/>
<feature type="chain" id="PRO_5046872432" evidence="2">
    <location>
        <begin position="32"/>
        <end position="332"/>
    </location>
</feature>
<dbReference type="Proteomes" id="UP001596501">
    <property type="component" value="Unassembled WGS sequence"/>
</dbReference>
<dbReference type="InterPro" id="IPR005064">
    <property type="entry name" value="BUG"/>
</dbReference>
<dbReference type="Gene3D" id="3.40.190.10">
    <property type="entry name" value="Periplasmic binding protein-like II"/>
    <property type="match status" value="1"/>
</dbReference>
<dbReference type="PANTHER" id="PTHR42928:SF5">
    <property type="entry name" value="BLR1237 PROTEIN"/>
    <property type="match status" value="1"/>
</dbReference>
<reference evidence="4" key="1">
    <citation type="journal article" date="2019" name="Int. J. Syst. Evol. Microbiol.">
        <title>The Global Catalogue of Microorganisms (GCM) 10K type strain sequencing project: providing services to taxonomists for standard genome sequencing and annotation.</title>
        <authorList>
            <consortium name="The Broad Institute Genomics Platform"/>
            <consortium name="The Broad Institute Genome Sequencing Center for Infectious Disease"/>
            <person name="Wu L."/>
            <person name="Ma J."/>
        </authorList>
    </citation>
    <scope>NUCLEOTIDE SEQUENCE [LARGE SCALE GENOMIC DNA]</scope>
    <source>
        <strain evidence="4">CGMCC 1.12371</strain>
    </source>
</reference>
<dbReference type="Gene3D" id="3.40.190.150">
    <property type="entry name" value="Bordetella uptake gene, domain 1"/>
    <property type="match status" value="1"/>
</dbReference>
<comment type="caution">
    <text evidence="3">The sequence shown here is derived from an EMBL/GenBank/DDBJ whole genome shotgun (WGS) entry which is preliminary data.</text>
</comment>
<dbReference type="CDD" id="cd13578">
    <property type="entry name" value="PBP2_Bug27"/>
    <property type="match status" value="1"/>
</dbReference>
<keyword evidence="2" id="KW-0732">Signal</keyword>
<evidence type="ECO:0000256" key="1">
    <source>
        <dbReference type="ARBA" id="ARBA00006987"/>
    </source>
</evidence>
<dbReference type="InterPro" id="IPR042100">
    <property type="entry name" value="Bug_dom1"/>
</dbReference>
<dbReference type="RefSeq" id="WP_382221660.1">
    <property type="nucleotide sequence ID" value="NZ_JBHTCA010000004.1"/>
</dbReference>
<protein>
    <submittedName>
        <fullName evidence="3">Bug family tripartite tricarboxylate transporter substrate binding protein</fullName>
    </submittedName>
</protein>
<dbReference type="Pfam" id="PF03401">
    <property type="entry name" value="TctC"/>
    <property type="match status" value="1"/>
</dbReference>
<dbReference type="PANTHER" id="PTHR42928">
    <property type="entry name" value="TRICARBOXYLATE-BINDING PROTEIN"/>
    <property type="match status" value="1"/>
</dbReference>
<organism evidence="3 4">
    <name type="scientific">Hydrogenophaga atypica</name>
    <dbReference type="NCBI Taxonomy" id="249409"/>
    <lineage>
        <taxon>Bacteria</taxon>
        <taxon>Pseudomonadati</taxon>
        <taxon>Pseudomonadota</taxon>
        <taxon>Betaproteobacteria</taxon>
        <taxon>Burkholderiales</taxon>
        <taxon>Comamonadaceae</taxon>
        <taxon>Hydrogenophaga</taxon>
    </lineage>
</organism>
<comment type="similarity">
    <text evidence="1">Belongs to the UPF0065 (bug) family.</text>
</comment>
<dbReference type="PIRSF" id="PIRSF017082">
    <property type="entry name" value="YflP"/>
    <property type="match status" value="1"/>
</dbReference>
<dbReference type="EMBL" id="JBHTCA010000004">
    <property type="protein sequence ID" value="MFC7408819.1"/>
    <property type="molecule type" value="Genomic_DNA"/>
</dbReference>